<dbReference type="STRING" id="321146.A0A139H1J6"/>
<feature type="region of interest" description="Disordered" evidence="1">
    <location>
        <begin position="348"/>
        <end position="389"/>
    </location>
</feature>
<feature type="compositionally biased region" description="Basic and acidic residues" evidence="1">
    <location>
        <begin position="143"/>
        <end position="161"/>
    </location>
</feature>
<feature type="compositionally biased region" description="Polar residues" evidence="1">
    <location>
        <begin position="124"/>
        <end position="140"/>
    </location>
</feature>
<feature type="compositionally biased region" description="Pro residues" evidence="1">
    <location>
        <begin position="60"/>
        <end position="72"/>
    </location>
</feature>
<sequence>MPRKLPWLAEAARKKATSAPAAPRRKRTASPSDLVNSDLDDLDDAPKPKKKKQAAREPSSSPPPLARGPPPTVYMNEGLTGDDAFMMVEDEFYSTAQLFTRHLHYEEYELLKRKHKSRGRETLANLQRGTDNGRTQQSKQLRLRLEAEETRKKQAELRRLAGESSDEDEYMEDPQLAGLMTGSQMNSSRNLTKLAQARSNGSLQSPSIPSRTRDALAAESSTRLRTAPTFAPIEEADEDEDTDDSDDLDVKPTKMQRAYNQWADHPASETTFPSIEKSGTVVADSAPRATMNRNHTFRHASPEFKPTMLSKPKSPARTLRSPIRVKVEEELSPIRPIKRVRKKFRSFFDDEPPEPSQIVPVKAEKSDHVKKKEAEKRKEIEDSIPTFLF</sequence>
<dbReference type="EMBL" id="LFZN01000178">
    <property type="protein sequence ID" value="KXS96327.1"/>
    <property type="molecule type" value="Genomic_DNA"/>
</dbReference>
<dbReference type="OrthoDB" id="5374569at2759"/>
<feature type="region of interest" description="Disordered" evidence="1">
    <location>
        <begin position="113"/>
        <end position="171"/>
    </location>
</feature>
<dbReference type="AlphaFoldDB" id="A0A139H1J6"/>
<dbReference type="Proteomes" id="UP000070133">
    <property type="component" value="Unassembled WGS sequence"/>
</dbReference>
<keyword evidence="3" id="KW-1185">Reference proteome</keyword>
<evidence type="ECO:0000256" key="1">
    <source>
        <dbReference type="SAM" id="MobiDB-lite"/>
    </source>
</evidence>
<organism evidence="2 3">
    <name type="scientific">Pseudocercospora eumusae</name>
    <dbReference type="NCBI Taxonomy" id="321146"/>
    <lineage>
        <taxon>Eukaryota</taxon>
        <taxon>Fungi</taxon>
        <taxon>Dikarya</taxon>
        <taxon>Ascomycota</taxon>
        <taxon>Pezizomycotina</taxon>
        <taxon>Dothideomycetes</taxon>
        <taxon>Dothideomycetidae</taxon>
        <taxon>Mycosphaerellales</taxon>
        <taxon>Mycosphaerellaceae</taxon>
        <taxon>Pseudocercospora</taxon>
    </lineage>
</organism>
<comment type="caution">
    <text evidence="2">The sequence shown here is derived from an EMBL/GenBank/DDBJ whole genome shotgun (WGS) entry which is preliminary data.</text>
</comment>
<feature type="region of interest" description="Disordered" evidence="1">
    <location>
        <begin position="284"/>
        <end position="319"/>
    </location>
</feature>
<protein>
    <submittedName>
        <fullName evidence="2">Uncharacterized protein</fullName>
    </submittedName>
</protein>
<feature type="region of interest" description="Disordered" evidence="1">
    <location>
        <begin position="1"/>
        <end position="78"/>
    </location>
</feature>
<name>A0A139H1J6_9PEZI</name>
<feature type="compositionally biased region" description="Basic and acidic residues" evidence="1">
    <location>
        <begin position="362"/>
        <end position="381"/>
    </location>
</feature>
<reference evidence="2 3" key="1">
    <citation type="submission" date="2015-07" db="EMBL/GenBank/DDBJ databases">
        <title>Comparative genomics of the Sigatoka disease complex on banana suggests a link between parallel evolutionary changes in Pseudocercospora fijiensis and Pseudocercospora eumusae and increased virulence on the banana host.</title>
        <authorList>
            <person name="Chang T.-C."/>
            <person name="Salvucci A."/>
            <person name="Crous P.W."/>
            <person name="Stergiopoulos I."/>
        </authorList>
    </citation>
    <scope>NUCLEOTIDE SEQUENCE [LARGE SCALE GENOMIC DNA]</scope>
    <source>
        <strain evidence="2 3">CBS 114824</strain>
    </source>
</reference>
<proteinExistence type="predicted"/>
<feature type="compositionally biased region" description="Acidic residues" evidence="1">
    <location>
        <begin position="234"/>
        <end position="247"/>
    </location>
</feature>
<accession>A0A139H1J6</accession>
<evidence type="ECO:0000313" key="3">
    <source>
        <dbReference type="Proteomes" id="UP000070133"/>
    </source>
</evidence>
<feature type="compositionally biased region" description="Polar residues" evidence="1">
    <location>
        <begin position="196"/>
        <end position="210"/>
    </location>
</feature>
<feature type="region of interest" description="Disordered" evidence="1">
    <location>
        <begin position="196"/>
        <end position="272"/>
    </location>
</feature>
<gene>
    <name evidence="2" type="ORF">AC578_9379</name>
</gene>
<evidence type="ECO:0000313" key="2">
    <source>
        <dbReference type="EMBL" id="KXS96327.1"/>
    </source>
</evidence>